<evidence type="ECO:0000313" key="4">
    <source>
        <dbReference type="RefSeq" id="XP_033538935.1"/>
    </source>
</evidence>
<dbReference type="AlphaFoldDB" id="A0A6G1GH18"/>
<dbReference type="OrthoDB" id="5361617at2759"/>
<name>A0A6G1GH18_9PEZI</name>
<organism evidence="2">
    <name type="scientific">Eremomyces bilateralis CBS 781.70</name>
    <dbReference type="NCBI Taxonomy" id="1392243"/>
    <lineage>
        <taxon>Eukaryota</taxon>
        <taxon>Fungi</taxon>
        <taxon>Dikarya</taxon>
        <taxon>Ascomycota</taxon>
        <taxon>Pezizomycotina</taxon>
        <taxon>Dothideomycetes</taxon>
        <taxon>Dothideomycetes incertae sedis</taxon>
        <taxon>Eremomycetales</taxon>
        <taxon>Eremomycetaceae</taxon>
        <taxon>Eremomyces</taxon>
    </lineage>
</organism>
<proteinExistence type="predicted"/>
<feature type="region of interest" description="Disordered" evidence="1">
    <location>
        <begin position="286"/>
        <end position="305"/>
    </location>
</feature>
<dbReference type="EMBL" id="ML975149">
    <property type="protein sequence ID" value="KAF1817304.1"/>
    <property type="molecule type" value="Genomic_DNA"/>
</dbReference>
<gene>
    <name evidence="2 4" type="ORF">P152DRAFT_14908</name>
</gene>
<feature type="compositionally biased region" description="Polar residues" evidence="1">
    <location>
        <begin position="319"/>
        <end position="328"/>
    </location>
</feature>
<sequence>MDVKLPERKVFNCIVDDTALLAGVKKGTRDGIQRWISIGAIRLYVPLHTLGILDQLKKKNGRIAVAAKDTLVWLDEITSAPSVQTSGSVQLQGGFEVFERWSEVENFLLPQTLLSTEEEDYDSDVLTSDVDGLRLDGVSEQEYDSSVLSAGQRSKTPSIKSQYSSTSPEVQYASPHQEAPTKHDSVSPLADADIPKRTVTPRKYNYKSTIPYRLRPLFNHALWRIHRESNPDEALANYILLTNDAQKIHFAQRFGIRAKRLEQLREVIGREDRDYKNRLALYKKENKLPRTPAKPKVPAKMEPAVDDDEEVVLFKRPKSQQSNGNNTRVFDPNAFVRAPQPSRGGRGGRGAGRNHSGFSSRPHSRSGPPAPTDLTKPIDPESYARPRPTGRTGRGGRQLLWDPS</sequence>
<reference evidence="2 4" key="1">
    <citation type="submission" date="2020-01" db="EMBL/GenBank/DDBJ databases">
        <authorList>
            <consortium name="DOE Joint Genome Institute"/>
            <person name="Haridas S."/>
            <person name="Albert R."/>
            <person name="Binder M."/>
            <person name="Bloem J."/>
            <person name="Labutti K."/>
            <person name="Salamov A."/>
            <person name="Andreopoulos B."/>
            <person name="Baker S.E."/>
            <person name="Barry K."/>
            <person name="Bills G."/>
            <person name="Bluhm B.H."/>
            <person name="Cannon C."/>
            <person name="Castanera R."/>
            <person name="Culley D.E."/>
            <person name="Daum C."/>
            <person name="Ezra D."/>
            <person name="Gonzalez J.B."/>
            <person name="Henrissat B."/>
            <person name="Kuo A."/>
            <person name="Liang C."/>
            <person name="Lipzen A."/>
            <person name="Lutzoni F."/>
            <person name="Magnuson J."/>
            <person name="Mondo S."/>
            <person name="Nolan M."/>
            <person name="Ohm R."/>
            <person name="Pangilinan J."/>
            <person name="Park H.-J."/>
            <person name="Ramirez L."/>
            <person name="Alfaro M."/>
            <person name="Sun H."/>
            <person name="Tritt A."/>
            <person name="Yoshinaga Y."/>
            <person name="Zwiers L.-H."/>
            <person name="Turgeon B.G."/>
            <person name="Goodwin S.B."/>
            <person name="Spatafora J.W."/>
            <person name="Crous P.W."/>
            <person name="Grigoriev I.V."/>
        </authorList>
    </citation>
    <scope>NUCLEOTIDE SEQUENCE</scope>
    <source>
        <strain evidence="2 4">CBS 781.70</strain>
    </source>
</reference>
<evidence type="ECO:0008006" key="5">
    <source>
        <dbReference type="Google" id="ProtNLM"/>
    </source>
</evidence>
<keyword evidence="3" id="KW-1185">Reference proteome</keyword>
<dbReference type="GeneID" id="54414487"/>
<evidence type="ECO:0000313" key="2">
    <source>
        <dbReference type="EMBL" id="KAF1817304.1"/>
    </source>
</evidence>
<evidence type="ECO:0000313" key="3">
    <source>
        <dbReference type="Proteomes" id="UP000504638"/>
    </source>
</evidence>
<reference evidence="4" key="2">
    <citation type="submission" date="2020-04" db="EMBL/GenBank/DDBJ databases">
        <authorList>
            <consortium name="NCBI Genome Project"/>
        </authorList>
    </citation>
    <scope>NUCLEOTIDE SEQUENCE</scope>
    <source>
        <strain evidence="4">CBS 781.70</strain>
    </source>
</reference>
<dbReference type="RefSeq" id="XP_033538935.1">
    <property type="nucleotide sequence ID" value="XM_033673917.1"/>
</dbReference>
<dbReference type="Proteomes" id="UP000504638">
    <property type="component" value="Unplaced"/>
</dbReference>
<evidence type="ECO:0000256" key="1">
    <source>
        <dbReference type="SAM" id="MobiDB-lite"/>
    </source>
</evidence>
<feature type="region of interest" description="Disordered" evidence="1">
    <location>
        <begin position="144"/>
        <end position="192"/>
    </location>
</feature>
<accession>A0A6G1GH18</accession>
<feature type="region of interest" description="Disordered" evidence="1">
    <location>
        <begin position="315"/>
        <end position="404"/>
    </location>
</feature>
<feature type="compositionally biased region" description="Polar residues" evidence="1">
    <location>
        <begin position="144"/>
        <end position="169"/>
    </location>
</feature>
<reference evidence="4" key="3">
    <citation type="submission" date="2025-04" db="UniProtKB">
        <authorList>
            <consortium name="RefSeq"/>
        </authorList>
    </citation>
    <scope>IDENTIFICATION</scope>
    <source>
        <strain evidence="4">CBS 781.70</strain>
    </source>
</reference>
<protein>
    <recommendedName>
        <fullName evidence="5">PIN domain-containing protein</fullName>
    </recommendedName>
</protein>